<dbReference type="AlphaFoldDB" id="A0A432X9I2"/>
<dbReference type="OrthoDB" id="6522758at2"/>
<feature type="transmembrane region" description="Helical" evidence="1">
    <location>
        <begin position="32"/>
        <end position="47"/>
    </location>
</feature>
<feature type="transmembrane region" description="Helical" evidence="1">
    <location>
        <begin position="147"/>
        <end position="165"/>
    </location>
</feature>
<evidence type="ECO:0008006" key="4">
    <source>
        <dbReference type="Google" id="ProtNLM"/>
    </source>
</evidence>
<dbReference type="InterPro" id="IPR021306">
    <property type="entry name" value="DUF2878"/>
</dbReference>
<feature type="transmembrane region" description="Helical" evidence="1">
    <location>
        <begin position="59"/>
        <end position="81"/>
    </location>
</feature>
<dbReference type="Pfam" id="PF11086">
    <property type="entry name" value="DUF2878"/>
    <property type="match status" value="1"/>
</dbReference>
<organism evidence="2 3">
    <name type="scientific">Aliidiomarina taiwanensis</name>
    <dbReference type="NCBI Taxonomy" id="946228"/>
    <lineage>
        <taxon>Bacteria</taxon>
        <taxon>Pseudomonadati</taxon>
        <taxon>Pseudomonadota</taxon>
        <taxon>Gammaproteobacteria</taxon>
        <taxon>Alteromonadales</taxon>
        <taxon>Idiomarinaceae</taxon>
        <taxon>Aliidiomarina</taxon>
    </lineage>
</organism>
<sequence length="179" mass="20316">MQTLIQLGLLRRIIPFFLFDIVWFLAVWGRDAYVLINTVLVLCLFLFNGRQLVAQAKPLILFVLFGLGAELLFVMFHVIRFTQTDFLPFWLVVLWLGFSATAFSSMDWLAGRYVLAALLGAVFGPVTYLAGVRFGAAQIQISEPHMIFFYAVAWSVLMLVFARLVKQDPHPAMVRSHDG</sequence>
<comment type="caution">
    <text evidence="2">The sequence shown here is derived from an EMBL/GenBank/DDBJ whole genome shotgun (WGS) entry which is preliminary data.</text>
</comment>
<feature type="transmembrane region" description="Helical" evidence="1">
    <location>
        <begin position="87"/>
        <end position="106"/>
    </location>
</feature>
<keyword evidence="3" id="KW-1185">Reference proteome</keyword>
<keyword evidence="1" id="KW-0472">Membrane</keyword>
<evidence type="ECO:0000313" key="2">
    <source>
        <dbReference type="EMBL" id="RUO44019.1"/>
    </source>
</evidence>
<dbReference type="EMBL" id="PIPQ01000001">
    <property type="protein sequence ID" value="RUO44019.1"/>
    <property type="molecule type" value="Genomic_DNA"/>
</dbReference>
<dbReference type="Proteomes" id="UP000286976">
    <property type="component" value="Unassembled WGS sequence"/>
</dbReference>
<dbReference type="RefSeq" id="WP_126756415.1">
    <property type="nucleotide sequence ID" value="NZ_PIPQ01000001.1"/>
</dbReference>
<name>A0A432X9I2_9GAMM</name>
<evidence type="ECO:0000256" key="1">
    <source>
        <dbReference type="SAM" id="Phobius"/>
    </source>
</evidence>
<accession>A0A432X9I2</accession>
<keyword evidence="1" id="KW-1133">Transmembrane helix</keyword>
<evidence type="ECO:0000313" key="3">
    <source>
        <dbReference type="Proteomes" id="UP000286976"/>
    </source>
</evidence>
<feature type="transmembrane region" description="Helical" evidence="1">
    <location>
        <begin position="9"/>
        <end position="26"/>
    </location>
</feature>
<feature type="transmembrane region" description="Helical" evidence="1">
    <location>
        <begin position="113"/>
        <end position="135"/>
    </location>
</feature>
<keyword evidence="1" id="KW-0812">Transmembrane</keyword>
<proteinExistence type="predicted"/>
<reference evidence="2 3" key="1">
    <citation type="journal article" date="2011" name="Front. Microbiol.">
        <title>Genomic signatures of strain selection and enhancement in Bacillus atrophaeus var. globigii, a historical biowarfare simulant.</title>
        <authorList>
            <person name="Gibbons H.S."/>
            <person name="Broomall S.M."/>
            <person name="McNew L.A."/>
            <person name="Daligault H."/>
            <person name="Chapman C."/>
            <person name="Bruce D."/>
            <person name="Karavis M."/>
            <person name="Krepps M."/>
            <person name="McGregor P.A."/>
            <person name="Hong C."/>
            <person name="Park K.H."/>
            <person name="Akmal A."/>
            <person name="Feldman A."/>
            <person name="Lin J.S."/>
            <person name="Chang W.E."/>
            <person name="Higgs B.W."/>
            <person name="Demirev P."/>
            <person name="Lindquist J."/>
            <person name="Liem A."/>
            <person name="Fochler E."/>
            <person name="Read T.D."/>
            <person name="Tapia R."/>
            <person name="Johnson S."/>
            <person name="Bishop-Lilly K.A."/>
            <person name="Detter C."/>
            <person name="Han C."/>
            <person name="Sozhamannan S."/>
            <person name="Rosenzweig C.N."/>
            <person name="Skowronski E.W."/>
        </authorList>
    </citation>
    <scope>NUCLEOTIDE SEQUENCE [LARGE SCALE GENOMIC DNA]</scope>
    <source>
        <strain evidence="2 3">AIT1</strain>
    </source>
</reference>
<gene>
    <name evidence="2" type="ORF">CWE15_02225</name>
</gene>
<protein>
    <recommendedName>
        <fullName evidence="4">DUF2878 domain-containing protein</fullName>
    </recommendedName>
</protein>